<dbReference type="GeneTree" id="ENSGT00390000000605"/>
<keyword evidence="14" id="KW-1185">Reference proteome</keyword>
<feature type="region of interest" description="Disordered" evidence="11">
    <location>
        <begin position="33"/>
        <end position="72"/>
    </location>
</feature>
<evidence type="ECO:0000256" key="1">
    <source>
        <dbReference type="ARBA" id="ARBA00004123"/>
    </source>
</evidence>
<protein>
    <recommendedName>
        <fullName evidence="12">Homeobox domain-containing protein</fullName>
    </recommendedName>
</protein>
<evidence type="ECO:0000259" key="12">
    <source>
        <dbReference type="PROSITE" id="PS50071"/>
    </source>
</evidence>
<evidence type="ECO:0000256" key="5">
    <source>
        <dbReference type="ARBA" id="ARBA00023155"/>
    </source>
</evidence>
<evidence type="ECO:0000256" key="4">
    <source>
        <dbReference type="ARBA" id="ARBA00023125"/>
    </source>
</evidence>
<dbReference type="GO" id="GO:0030154">
    <property type="term" value="P:cell differentiation"/>
    <property type="evidence" value="ECO:0007669"/>
    <property type="project" value="TreeGrafter"/>
</dbReference>
<sequence>IGPIEISFQMHQKPARNLSFQMFQSPLVIPRSPMQSSLSVPERDLCPQESQGPSGKSRPMVRSPSYGDQRISLVTPRKQRKIRTVYTEEQKCVLQKHFDKCTYPNREQRMALAVLVGVTANEIQIWFKNHRAKSKRESLQNVPAALPETNENSEAVSWSVHFPDSSPAVASANGESMWSGPFGEDSIPNLNWSQESSLPHNQACDSARCCPQEYLLNGHAPVTAWNSGQSVAVEVQIGLPVAEAPVVMVASTQGPEYAEDSGPSTEELWQRVLEDFDELED</sequence>
<evidence type="ECO:0000256" key="8">
    <source>
        <dbReference type="ARBA" id="ARBA00043972"/>
    </source>
</evidence>
<dbReference type="SMART" id="SM00389">
    <property type="entry name" value="HOX"/>
    <property type="match status" value="1"/>
</dbReference>
<dbReference type="InterPro" id="IPR001356">
    <property type="entry name" value="HD"/>
</dbReference>
<keyword evidence="4 9" id="KW-0238">DNA-binding</keyword>
<evidence type="ECO:0000256" key="6">
    <source>
        <dbReference type="ARBA" id="ARBA00023163"/>
    </source>
</evidence>
<dbReference type="SUPFAM" id="SSF46689">
    <property type="entry name" value="Homeodomain-like"/>
    <property type="match status" value="1"/>
</dbReference>
<name>A0A8C6H369_MUSSI</name>
<dbReference type="PROSITE" id="PS00027">
    <property type="entry name" value="HOMEOBOX_1"/>
    <property type="match status" value="1"/>
</dbReference>
<dbReference type="AlphaFoldDB" id="A0A8C6H369"/>
<dbReference type="Ensembl" id="ENSMSIT00000019646.1">
    <property type="protein sequence ID" value="ENSMSIP00000015469.1"/>
    <property type="gene ID" value="ENSMSIG00000013299.1"/>
</dbReference>
<keyword evidence="5 9" id="KW-0371">Homeobox</keyword>
<proteinExistence type="inferred from homology"/>
<evidence type="ECO:0000313" key="14">
    <source>
        <dbReference type="Proteomes" id="UP000694415"/>
    </source>
</evidence>
<keyword evidence="3" id="KW-0805">Transcription regulation</keyword>
<dbReference type="InterPro" id="IPR017970">
    <property type="entry name" value="Homeobox_CS"/>
</dbReference>
<evidence type="ECO:0000256" key="7">
    <source>
        <dbReference type="ARBA" id="ARBA00023242"/>
    </source>
</evidence>
<dbReference type="Pfam" id="PF00046">
    <property type="entry name" value="Homeodomain"/>
    <property type="match status" value="1"/>
</dbReference>
<organism evidence="13 14">
    <name type="scientific">Mus spicilegus</name>
    <name type="common">Mound-building mouse</name>
    <dbReference type="NCBI Taxonomy" id="10103"/>
    <lineage>
        <taxon>Eukaryota</taxon>
        <taxon>Metazoa</taxon>
        <taxon>Chordata</taxon>
        <taxon>Craniata</taxon>
        <taxon>Vertebrata</taxon>
        <taxon>Euteleostomi</taxon>
        <taxon>Mammalia</taxon>
        <taxon>Eutheria</taxon>
        <taxon>Euarchontoglires</taxon>
        <taxon>Glires</taxon>
        <taxon>Rodentia</taxon>
        <taxon>Myomorpha</taxon>
        <taxon>Muroidea</taxon>
        <taxon>Muridae</taxon>
        <taxon>Murinae</taxon>
        <taxon>Mus</taxon>
        <taxon>Mus</taxon>
    </lineage>
</organism>
<accession>A0A8C6H369</accession>
<dbReference type="InterPro" id="IPR009057">
    <property type="entry name" value="Homeodomain-like_sf"/>
</dbReference>
<dbReference type="Proteomes" id="UP000694415">
    <property type="component" value="Unplaced"/>
</dbReference>
<comment type="subcellular location">
    <subcellularLocation>
        <location evidence="1 9 10">Nucleus</location>
    </subcellularLocation>
</comment>
<dbReference type="GO" id="GO:0000978">
    <property type="term" value="F:RNA polymerase II cis-regulatory region sequence-specific DNA binding"/>
    <property type="evidence" value="ECO:0007669"/>
    <property type="project" value="TreeGrafter"/>
</dbReference>
<dbReference type="PANTHER" id="PTHR24327">
    <property type="entry name" value="HOMEOBOX PROTEIN"/>
    <property type="match status" value="1"/>
</dbReference>
<evidence type="ECO:0000256" key="2">
    <source>
        <dbReference type="ARBA" id="ARBA00022473"/>
    </source>
</evidence>
<dbReference type="PANTHER" id="PTHR24327:SF87">
    <property type="entry name" value="OBOX1-RELATED"/>
    <property type="match status" value="1"/>
</dbReference>
<comment type="similarity">
    <text evidence="8">Belongs to the paired homeobox family. Obox subfamily.</text>
</comment>
<dbReference type="GO" id="GO:0005634">
    <property type="term" value="C:nucleus"/>
    <property type="evidence" value="ECO:0007669"/>
    <property type="project" value="UniProtKB-SubCell"/>
</dbReference>
<feature type="DNA-binding region" description="Homeobox" evidence="9">
    <location>
        <begin position="79"/>
        <end position="138"/>
    </location>
</feature>
<feature type="domain" description="Homeobox" evidence="12">
    <location>
        <begin position="77"/>
        <end position="137"/>
    </location>
</feature>
<dbReference type="InterPro" id="IPR050460">
    <property type="entry name" value="Distal-less_Homeobox_TF"/>
</dbReference>
<keyword evidence="6" id="KW-0804">Transcription</keyword>
<keyword evidence="7 9" id="KW-0539">Nucleus</keyword>
<evidence type="ECO:0000256" key="9">
    <source>
        <dbReference type="PROSITE-ProRule" id="PRU00108"/>
    </source>
</evidence>
<reference evidence="13" key="1">
    <citation type="submission" date="2025-08" db="UniProtKB">
        <authorList>
            <consortium name="Ensembl"/>
        </authorList>
    </citation>
    <scope>IDENTIFICATION</scope>
</reference>
<keyword evidence="2" id="KW-0217">Developmental protein</keyword>
<evidence type="ECO:0000256" key="11">
    <source>
        <dbReference type="SAM" id="MobiDB-lite"/>
    </source>
</evidence>
<evidence type="ECO:0000256" key="3">
    <source>
        <dbReference type="ARBA" id="ARBA00023015"/>
    </source>
</evidence>
<evidence type="ECO:0000313" key="13">
    <source>
        <dbReference type="Ensembl" id="ENSMSIP00000015469.1"/>
    </source>
</evidence>
<dbReference type="CDD" id="cd00086">
    <property type="entry name" value="homeodomain"/>
    <property type="match status" value="1"/>
</dbReference>
<evidence type="ECO:0000256" key="10">
    <source>
        <dbReference type="RuleBase" id="RU000682"/>
    </source>
</evidence>
<dbReference type="PROSITE" id="PS50071">
    <property type="entry name" value="HOMEOBOX_2"/>
    <property type="match status" value="1"/>
</dbReference>
<dbReference type="GO" id="GO:0000981">
    <property type="term" value="F:DNA-binding transcription factor activity, RNA polymerase II-specific"/>
    <property type="evidence" value="ECO:0007669"/>
    <property type="project" value="InterPro"/>
</dbReference>
<dbReference type="Gene3D" id="1.10.10.60">
    <property type="entry name" value="Homeodomain-like"/>
    <property type="match status" value="1"/>
</dbReference>
<reference evidence="13" key="2">
    <citation type="submission" date="2025-09" db="UniProtKB">
        <authorList>
            <consortium name="Ensembl"/>
        </authorList>
    </citation>
    <scope>IDENTIFICATION</scope>
</reference>